<dbReference type="InterPro" id="IPR008979">
    <property type="entry name" value="Galactose-bd-like_sf"/>
</dbReference>
<reference evidence="13 14" key="1">
    <citation type="submission" date="2021-02" db="EMBL/GenBank/DDBJ databases">
        <authorList>
            <person name="Park J.-S."/>
        </authorList>
    </citation>
    <scope>NUCLEOTIDE SEQUENCE [LARGE SCALE GENOMIC DNA]</scope>
    <source>
        <strain evidence="13 14">188UL20-2</strain>
    </source>
</reference>
<dbReference type="SUPFAM" id="SSF49785">
    <property type="entry name" value="Galactose-binding domain-like"/>
    <property type="match status" value="1"/>
</dbReference>
<evidence type="ECO:0000256" key="12">
    <source>
        <dbReference type="SAM" id="SignalP"/>
    </source>
</evidence>
<evidence type="ECO:0000256" key="5">
    <source>
        <dbReference type="ARBA" id="ARBA00023180"/>
    </source>
</evidence>
<dbReference type="PANTHER" id="PTHR16631:SF17">
    <property type="entry name" value="GLUCAN ENDO-1,3-BETA-GLUCOSIDASE BTGC"/>
    <property type="match status" value="1"/>
</dbReference>
<evidence type="ECO:0000256" key="7">
    <source>
        <dbReference type="ARBA" id="ARBA00023316"/>
    </source>
</evidence>
<dbReference type="Gene3D" id="2.60.120.430">
    <property type="entry name" value="Galactose-binding lectin"/>
    <property type="match status" value="1"/>
</dbReference>
<feature type="chain" id="PRO_5046031059" description="Endo-1,3-beta-glucanase btgC" evidence="12">
    <location>
        <begin position="18"/>
        <end position="635"/>
    </location>
</feature>
<evidence type="ECO:0000256" key="11">
    <source>
        <dbReference type="ARBA" id="ARBA00043078"/>
    </source>
</evidence>
<comment type="subcellular location">
    <subcellularLocation>
        <location evidence="1">Cell membrane</location>
    </subcellularLocation>
</comment>
<evidence type="ECO:0000256" key="6">
    <source>
        <dbReference type="ARBA" id="ARBA00023277"/>
    </source>
</evidence>
<keyword evidence="12" id="KW-0732">Signal</keyword>
<proteinExistence type="predicted"/>
<keyword evidence="6" id="KW-0119">Carbohydrate metabolism</keyword>
<dbReference type="PANTHER" id="PTHR16631">
    <property type="entry name" value="GLUCAN 1,3-BETA-GLUCOSIDASE"/>
    <property type="match status" value="1"/>
</dbReference>
<organism evidence="13 14">
    <name type="scientific">Vibrio ulleungensis</name>
    <dbReference type="NCBI Taxonomy" id="2807619"/>
    <lineage>
        <taxon>Bacteria</taxon>
        <taxon>Pseudomonadati</taxon>
        <taxon>Pseudomonadota</taxon>
        <taxon>Gammaproteobacteria</taxon>
        <taxon>Vibrionales</taxon>
        <taxon>Vibrionaceae</taxon>
        <taxon>Vibrio</taxon>
    </lineage>
</organism>
<dbReference type="InterPro" id="IPR050732">
    <property type="entry name" value="Beta-glucan_modifiers"/>
</dbReference>
<keyword evidence="5" id="KW-0325">Glycoprotein</keyword>
<keyword evidence="4" id="KW-0472">Membrane</keyword>
<keyword evidence="14" id="KW-1185">Reference proteome</keyword>
<accession>A0ABS2HEL5</accession>
<evidence type="ECO:0000256" key="4">
    <source>
        <dbReference type="ARBA" id="ARBA00023136"/>
    </source>
</evidence>
<protein>
    <recommendedName>
        <fullName evidence="11">Endo-1,3-beta-glucanase btgC</fullName>
    </recommendedName>
    <alternativeName>
        <fullName evidence="10">Laminarinase btgC</fullName>
    </alternativeName>
</protein>
<dbReference type="RefSeq" id="WP_205157078.1">
    <property type="nucleotide sequence ID" value="NZ_JAFEUM010000001.1"/>
</dbReference>
<dbReference type="SUPFAM" id="SSF51445">
    <property type="entry name" value="(Trans)glycosidases"/>
    <property type="match status" value="1"/>
</dbReference>
<evidence type="ECO:0000256" key="3">
    <source>
        <dbReference type="ARBA" id="ARBA00022801"/>
    </source>
</evidence>
<comment type="function">
    <text evidence="9">Glucanases play a role in cell expansion during growth, in cell-cell fusion during mating, and in spore release during sporulation. This enzyme may be involved in beta-glucan degradation. Active on laminarin and lichenan.</text>
</comment>
<dbReference type="Gene3D" id="3.20.20.80">
    <property type="entry name" value="Glycosidases"/>
    <property type="match status" value="1"/>
</dbReference>
<keyword evidence="3" id="KW-0378">Hydrolase</keyword>
<evidence type="ECO:0000256" key="1">
    <source>
        <dbReference type="ARBA" id="ARBA00004236"/>
    </source>
</evidence>
<dbReference type="Proteomes" id="UP000809621">
    <property type="component" value="Unassembled WGS sequence"/>
</dbReference>
<evidence type="ECO:0000313" key="14">
    <source>
        <dbReference type="Proteomes" id="UP000809621"/>
    </source>
</evidence>
<evidence type="ECO:0000256" key="9">
    <source>
        <dbReference type="ARBA" id="ARBA00037649"/>
    </source>
</evidence>
<name>A0ABS2HEL5_9VIBR</name>
<feature type="signal peptide" evidence="12">
    <location>
        <begin position="1"/>
        <end position="17"/>
    </location>
</feature>
<gene>
    <name evidence="13" type="ORF">JQC93_03585</name>
</gene>
<keyword evidence="8" id="KW-0624">Polysaccharide degradation</keyword>
<evidence type="ECO:0000313" key="13">
    <source>
        <dbReference type="EMBL" id="MBM7035479.1"/>
    </source>
</evidence>
<dbReference type="EMBL" id="JAFEUM010000001">
    <property type="protein sequence ID" value="MBM7035479.1"/>
    <property type="molecule type" value="Genomic_DNA"/>
</dbReference>
<keyword evidence="2" id="KW-1003">Cell membrane</keyword>
<dbReference type="PROSITE" id="PS51257">
    <property type="entry name" value="PROKAR_LIPOPROTEIN"/>
    <property type="match status" value="1"/>
</dbReference>
<sequence length="635" mass="69297">MRTQILKSTLLISSALAMFGCGEEQLTVEAPQNPTSGTGNTDVELVAQPLPTRFPTADNGDALLGNADYPAISYGAWRSTVRADGADVPSVDMQKEDMQILAAMGIKMIRTYNTQGFIGLDGKSNTENLLQAIAELKQDDPSFEMYVMLGVWIDALNSFSDQTPDPFQNNPSNFDEMDMAKQLASEYPDIVKVIAVGNEAMVEWAPYHVVPGIILEHVEDLQTWKQLDLATQDIWITSSDNHAVWAGDDANGNNGEQADLKALIEAVDYISLHTYAMHDTHYHPAFSEEWKVPESEQDLTTQEQVDSAMERAYQHTLSQFKAAQVFVNSVDATKPIHIGETGWTTVSTDGMGEGGTQAAGEYQQKSFYDDMREFSNDFGASLFFFQAFDEPWKGDNANPSHSEQHFGLIDITGNVKYVAWDKVDALTGLSRGTVQTLNASYSGDLPTLLDDLLPPPYAPIATPPAEGEFVVLGSTAYANSVVYGWDNPLTAWAGVNADTGVMTVVTDPAMAKDWGWGAGIGNGESPVNLSGSQTMTFEIRGIDNADSALATFPFYLGFETTAGRDHWVRFNAGQGYVITSDWQTISIPLSQFSQYENADLSAVTSPFTIADKYAISGGSAPLKSNIEVRNISWLE</sequence>
<evidence type="ECO:0000256" key="8">
    <source>
        <dbReference type="ARBA" id="ARBA00023326"/>
    </source>
</evidence>
<evidence type="ECO:0000256" key="10">
    <source>
        <dbReference type="ARBA" id="ARBA00042373"/>
    </source>
</evidence>
<dbReference type="InterPro" id="IPR017853">
    <property type="entry name" value="GH"/>
</dbReference>
<evidence type="ECO:0000256" key="2">
    <source>
        <dbReference type="ARBA" id="ARBA00022475"/>
    </source>
</evidence>
<keyword evidence="7" id="KW-0961">Cell wall biogenesis/degradation</keyword>
<comment type="caution">
    <text evidence="13">The sequence shown here is derived from an EMBL/GenBank/DDBJ whole genome shotgun (WGS) entry which is preliminary data.</text>
</comment>